<dbReference type="AlphaFoldDB" id="A0AAD4NJ38"/>
<evidence type="ECO:0000313" key="3">
    <source>
        <dbReference type="Proteomes" id="UP001201812"/>
    </source>
</evidence>
<organism evidence="2 3">
    <name type="scientific">Ditylenchus destructor</name>
    <dbReference type="NCBI Taxonomy" id="166010"/>
    <lineage>
        <taxon>Eukaryota</taxon>
        <taxon>Metazoa</taxon>
        <taxon>Ecdysozoa</taxon>
        <taxon>Nematoda</taxon>
        <taxon>Chromadorea</taxon>
        <taxon>Rhabditida</taxon>
        <taxon>Tylenchina</taxon>
        <taxon>Tylenchomorpha</taxon>
        <taxon>Sphaerularioidea</taxon>
        <taxon>Anguinidae</taxon>
        <taxon>Anguininae</taxon>
        <taxon>Ditylenchus</taxon>
    </lineage>
</organism>
<gene>
    <name evidence="2" type="ORF">DdX_03314</name>
</gene>
<reference evidence="2" key="1">
    <citation type="submission" date="2022-01" db="EMBL/GenBank/DDBJ databases">
        <title>Genome Sequence Resource for Two Populations of Ditylenchus destructor, the Migratory Endoparasitic Phytonematode.</title>
        <authorList>
            <person name="Zhang H."/>
            <person name="Lin R."/>
            <person name="Xie B."/>
        </authorList>
    </citation>
    <scope>NUCLEOTIDE SEQUENCE</scope>
    <source>
        <strain evidence="2">BazhouSP</strain>
    </source>
</reference>
<feature type="region of interest" description="Disordered" evidence="1">
    <location>
        <begin position="101"/>
        <end position="147"/>
    </location>
</feature>
<keyword evidence="3" id="KW-1185">Reference proteome</keyword>
<dbReference type="Proteomes" id="UP001201812">
    <property type="component" value="Unassembled WGS sequence"/>
</dbReference>
<dbReference type="EMBL" id="JAKKPZ010000002">
    <property type="protein sequence ID" value="KAI1726592.1"/>
    <property type="molecule type" value="Genomic_DNA"/>
</dbReference>
<evidence type="ECO:0000256" key="1">
    <source>
        <dbReference type="SAM" id="MobiDB-lite"/>
    </source>
</evidence>
<sequence>MRDSLPPREADGVCITDASHNRIGSLLYDGVDTPLCYPTTNTLGKFRRGDTPTHLTAAIPCQYRRERRENVMALLECDAMRDEGRSVLREFNGREMLELKDKRKNRREWDNDYTEEESRHGKREVHCGPLPINASQEKEGSLTENQL</sequence>
<evidence type="ECO:0000313" key="2">
    <source>
        <dbReference type="EMBL" id="KAI1726592.1"/>
    </source>
</evidence>
<accession>A0AAD4NJ38</accession>
<comment type="caution">
    <text evidence="2">The sequence shown here is derived from an EMBL/GenBank/DDBJ whole genome shotgun (WGS) entry which is preliminary data.</text>
</comment>
<name>A0AAD4NJ38_9BILA</name>
<proteinExistence type="predicted"/>
<protein>
    <submittedName>
        <fullName evidence="2">Uncharacterized protein</fullName>
    </submittedName>
</protein>